<evidence type="ECO:0000256" key="7">
    <source>
        <dbReference type="SAM" id="MobiDB-lite"/>
    </source>
</evidence>
<organism evidence="9 10">
    <name type="scientific">Gigaspora margarita</name>
    <dbReference type="NCBI Taxonomy" id="4874"/>
    <lineage>
        <taxon>Eukaryota</taxon>
        <taxon>Fungi</taxon>
        <taxon>Fungi incertae sedis</taxon>
        <taxon>Mucoromycota</taxon>
        <taxon>Glomeromycotina</taxon>
        <taxon>Glomeromycetes</taxon>
        <taxon>Diversisporales</taxon>
        <taxon>Gigasporaceae</taxon>
        <taxon>Gigaspora</taxon>
    </lineage>
</organism>
<evidence type="ECO:0000259" key="8">
    <source>
        <dbReference type="PROSITE" id="PS50832"/>
    </source>
</evidence>
<dbReference type="PROSITE" id="PS50832">
    <property type="entry name" value="S1_IF1_TYPE"/>
    <property type="match status" value="1"/>
</dbReference>
<protein>
    <recommendedName>
        <fullName evidence="6">Methionine aminopeptidase</fullName>
        <ecNumber evidence="6">3.4.11.18</ecNumber>
    </recommendedName>
</protein>
<dbReference type="PROSITE" id="PS00680">
    <property type="entry name" value="MAP_1"/>
    <property type="match status" value="1"/>
</dbReference>
<keyword evidence="3 6" id="KW-0479">Metal-binding</keyword>
<comment type="cofactor">
    <cofactor evidence="6">
        <name>Co(2+)</name>
        <dbReference type="ChEBI" id="CHEBI:48828"/>
    </cofactor>
    <cofactor evidence="6">
        <name>Zn(2+)</name>
        <dbReference type="ChEBI" id="CHEBI:29105"/>
    </cofactor>
    <cofactor evidence="6">
        <name>Mn(2+)</name>
        <dbReference type="ChEBI" id="CHEBI:29035"/>
    </cofactor>
    <cofactor evidence="6">
        <name>Fe(2+)</name>
        <dbReference type="ChEBI" id="CHEBI:29033"/>
    </cofactor>
    <text evidence="6">Binds 2 divalent metal cations per subunit. Has a high-affinity and a low affinity metal-binding site. The true nature of the physiological cofactor is under debate. The enzyme is active with cobalt, zinc, manganese or divalent iron ions.</text>
</comment>
<comment type="caution">
    <text evidence="9">The sequence shown here is derived from an EMBL/GenBank/DDBJ whole genome shotgun (WGS) entry which is preliminary data.</text>
</comment>
<dbReference type="Pfam" id="PF01176">
    <property type="entry name" value="eIF-1a"/>
    <property type="match status" value="1"/>
</dbReference>
<dbReference type="Proteomes" id="UP000789901">
    <property type="component" value="Unassembled WGS sequence"/>
</dbReference>
<feature type="compositionally biased region" description="Basic and acidic residues" evidence="7">
    <location>
        <begin position="224"/>
        <end position="245"/>
    </location>
</feature>
<dbReference type="InterPro" id="IPR036005">
    <property type="entry name" value="Creatinase/aminopeptidase-like"/>
</dbReference>
<evidence type="ECO:0000256" key="3">
    <source>
        <dbReference type="ARBA" id="ARBA00022723"/>
    </source>
</evidence>
<dbReference type="InterPro" id="IPR002467">
    <property type="entry name" value="Pept_M24A_MAP1"/>
</dbReference>
<evidence type="ECO:0000256" key="1">
    <source>
        <dbReference type="ARBA" id="ARBA00022438"/>
    </source>
</evidence>
<dbReference type="InterPro" id="IPR001714">
    <property type="entry name" value="Pept_M24_MAP"/>
</dbReference>
<evidence type="ECO:0000256" key="2">
    <source>
        <dbReference type="ARBA" id="ARBA00022670"/>
    </source>
</evidence>
<keyword evidence="5" id="KW-0648">Protein biosynthesis</keyword>
<dbReference type="PANTHER" id="PTHR43330:SF27">
    <property type="entry name" value="METHIONINE AMINOPEPTIDASE"/>
    <property type="match status" value="1"/>
</dbReference>
<dbReference type="SUPFAM" id="SSF50249">
    <property type="entry name" value="Nucleic acid-binding proteins"/>
    <property type="match status" value="1"/>
</dbReference>
<name>A0ABM8VVM2_GIGMA</name>
<keyword evidence="10" id="KW-1185">Reference proteome</keyword>
<keyword evidence="4" id="KW-0378">Hydrolase</keyword>
<dbReference type="PANTHER" id="PTHR43330">
    <property type="entry name" value="METHIONINE AMINOPEPTIDASE"/>
    <property type="match status" value="1"/>
</dbReference>
<evidence type="ECO:0000313" key="10">
    <source>
        <dbReference type="Proteomes" id="UP000789901"/>
    </source>
</evidence>
<evidence type="ECO:0000256" key="5">
    <source>
        <dbReference type="PROSITE-ProRule" id="PRU00181"/>
    </source>
</evidence>
<dbReference type="Gene3D" id="2.40.50.140">
    <property type="entry name" value="Nucleic acid-binding proteins"/>
    <property type="match status" value="1"/>
</dbReference>
<comment type="function">
    <text evidence="6">Cotranslationally removes the N-terminal methionine from nascent proteins. The N-terminal methionine is often cleaved when the second residue in the primary sequence is small and uncharged (Met-Ala-, Cys, Gly, Pro, Ser, Thr, or Val).</text>
</comment>
<dbReference type="EC" id="3.4.11.18" evidence="6"/>
<comment type="similarity">
    <text evidence="6">Belongs to the peptidase M24A family.</text>
</comment>
<gene>
    <name evidence="9" type="ORF">GMARGA_LOCUS95</name>
</gene>
<keyword evidence="1 6" id="KW-0031">Aminopeptidase</keyword>
<feature type="region of interest" description="Disordered" evidence="7">
    <location>
        <begin position="202"/>
        <end position="245"/>
    </location>
</feature>
<reference evidence="9 10" key="1">
    <citation type="submission" date="2021-06" db="EMBL/GenBank/DDBJ databases">
        <authorList>
            <person name="Kallberg Y."/>
            <person name="Tangrot J."/>
            <person name="Rosling A."/>
        </authorList>
    </citation>
    <scope>NUCLEOTIDE SEQUENCE [LARGE SCALE GENOMIC DNA]</scope>
    <source>
        <strain evidence="9 10">120-4 pot B 10/14</strain>
    </source>
</reference>
<dbReference type="InterPro" id="IPR012340">
    <property type="entry name" value="NA-bd_OB-fold"/>
</dbReference>
<dbReference type="Gene3D" id="3.90.230.10">
    <property type="entry name" value="Creatinase/methionine aminopeptidase superfamily"/>
    <property type="match status" value="1"/>
</dbReference>
<keyword evidence="2 6" id="KW-0645">Protease</keyword>
<sequence>MVKVEKNGDNIKIDGIEISIKDYNERRGFYKNDEYAIREEYQKLAKEIFVLEESKQKPDGIGYYTTEEYLKEAEKTKKVNYNLYYEAEKIYKETNHEFYTYKTGGDDDEETIKKSVEHNNEKIKKFLEYFKKILPKLRQVFTQKEETEELGKRAKKIESYRNKVKGEIEAELNKDPKITNEDLEKKEIDDIKKRVLADIESKRNAKKGKRKRDQEEDIPSPEQPDSKKPKLDDGDKSGYEDLKNKTLDQIDKNQLAAGIKVLIRMEGEKEYKDTIDEKMKPSEDELIKKDPDLYKETNLIDNKITDANEVKRVKEKAIKAIGEAAEEIIQKSKKNLTEKIKKDIKTIQEQLKSFKSGANSYLMSFYQKDKPKIDKLEKDLANSVANQTGSPQKTPRDISDSDCGGAGKYIRGNGSYMRFYLDDYVPYKNGNRKFIDFKCTFFSRPVVAHYFEGEYVKIDIERTRYENSGYEFDFLSDVIKAVKEGSSGSTSETAANLGEIGEAIEARQNFIASIEQTGQAVSNILKRLKKEIKVGVSGQDLDKLARQLMAEEKVQSSSLDYKGFTAAICVALNEELTHGIPDERVFKEGDLVSIDVACNYQGYHADAALTTIVGEGNEMKRNLLKVTKNSLYYAIQNIRPNITTTQDIGAMLEKYIRTRGYYPIKEYGGHGIGEKLHQEPFIPNYKTPNKGEIIKEGMFICIEPLVQIGDAETNKEFFSVRGKVIELINRKQFRVECDNGKIIMADVATRFRNEYGRRRAKIVVGERVIVEIVLGDLEKGQIVSFEKKV</sequence>
<dbReference type="InterPro" id="IPR006196">
    <property type="entry name" value="RNA-binding_domain_S1_IF1"/>
</dbReference>
<evidence type="ECO:0000256" key="4">
    <source>
        <dbReference type="ARBA" id="ARBA00022801"/>
    </source>
</evidence>
<comment type="catalytic activity">
    <reaction evidence="6">
        <text>Release of N-terminal amino acids, preferentially methionine, from peptides and arylamides.</text>
        <dbReference type="EC" id="3.4.11.18"/>
    </reaction>
</comment>
<dbReference type="EMBL" id="CAJVQB010000005">
    <property type="protein sequence ID" value="CAG8456721.1"/>
    <property type="molecule type" value="Genomic_DNA"/>
</dbReference>
<dbReference type="NCBIfam" id="TIGR00500">
    <property type="entry name" value="met_pdase_I"/>
    <property type="match status" value="1"/>
</dbReference>
<dbReference type="InterPro" id="IPR000994">
    <property type="entry name" value="Pept_M24"/>
</dbReference>
<dbReference type="SUPFAM" id="SSF55920">
    <property type="entry name" value="Creatinase/aminopeptidase"/>
    <property type="match status" value="1"/>
</dbReference>
<proteinExistence type="inferred from homology"/>
<feature type="domain" description="S1-like" evidence="8">
    <location>
        <begin position="714"/>
        <end position="787"/>
    </location>
</feature>
<dbReference type="Pfam" id="PF00557">
    <property type="entry name" value="Peptidase_M24"/>
    <property type="match status" value="1"/>
</dbReference>
<accession>A0ABM8VVM2</accession>
<dbReference type="PRINTS" id="PR00599">
    <property type="entry name" value="MAPEPTIDASE"/>
</dbReference>
<evidence type="ECO:0000256" key="6">
    <source>
        <dbReference type="RuleBase" id="RU003653"/>
    </source>
</evidence>
<keyword evidence="5" id="KW-0396">Initiation factor</keyword>
<evidence type="ECO:0000313" key="9">
    <source>
        <dbReference type="EMBL" id="CAG8456721.1"/>
    </source>
</evidence>